<dbReference type="Proteomes" id="UP000814033">
    <property type="component" value="Unassembled WGS sequence"/>
</dbReference>
<sequence>MGVHGLTTYLREHQRALSKPLVLDSSASNASIPIVVDGWSFIYALHAQSQLPWVYGGEYAAFHDLVVKVVRAWIRVGLQPHFVFDGPYPSAKCPTIILRVTESVIKPSLLFFRTSPSSRATPSFMRANAILPPLCYPTILEALRSLNDSVVVHFADDEGDPYCVELAGRLGGYVVTQDSDFVIYNTDGYAGYIPMDHMVWNTSSPEKTAPQDDGGFVAARRPKARDTQKQSGQGLIPPETSDQLSLTCTVFSPTALSAHFQLSLSLLPLFAALAGNDYTVERRPVHTLFFEHGMTASQRVARVANALRSAASAVSGSPQKRKTKRPMTSVVDFIDAAVETLLVRPSSTMASGEREAIVEKTVQATLAYSIPSQGGSSLYPTPACALHTPDTCPLVDSLSQPILGSSDGDELPSRTRCRKLYLSAYRKGRLSPRIMDIITAGTSWPKLFLEDPDLEAVARSIGRPIREWVYAILEDGIGLPVAEEAEDNEEEVDESDEDELVDVVEDDSDDELGVGDPLAPLQGALQELHTGARPPGSMSSYASMRNQPPKVIIEHLRRGGRVADEKVTVPKLHQFLSGFGINVNENEEYIPIQLQDEDRRFDIFLRILGSYTTAVRDLQSSQLMHILALRWVVGHLRDRASESPSPEREKEKWTHNEAKASIASFMPEPIVQDSAPLPSITNRNVQLTAQVLAAVEAIEMLSQALLLTQQVPSPTHLFAGSTFHALLTGERKMSTPLSPQLWEAIAGGNEDAFGIERGKKAKKERKSPGGNSQSGRSIVASSSSVFGMLADIDDA</sequence>
<proteinExistence type="predicted"/>
<dbReference type="EMBL" id="MU275989">
    <property type="protein sequence ID" value="KAI0044243.1"/>
    <property type="molecule type" value="Genomic_DNA"/>
</dbReference>
<keyword evidence="2" id="KW-1185">Reference proteome</keyword>
<evidence type="ECO:0000313" key="1">
    <source>
        <dbReference type="EMBL" id="KAI0044243.1"/>
    </source>
</evidence>
<reference evidence="1" key="2">
    <citation type="journal article" date="2022" name="New Phytol.">
        <title>Evolutionary transition to the ectomycorrhizal habit in the genomes of a hyperdiverse lineage of mushroom-forming fungi.</title>
        <authorList>
            <person name="Looney B."/>
            <person name="Miyauchi S."/>
            <person name="Morin E."/>
            <person name="Drula E."/>
            <person name="Courty P.E."/>
            <person name="Kohler A."/>
            <person name="Kuo A."/>
            <person name="LaButti K."/>
            <person name="Pangilinan J."/>
            <person name="Lipzen A."/>
            <person name="Riley R."/>
            <person name="Andreopoulos W."/>
            <person name="He G."/>
            <person name="Johnson J."/>
            <person name="Nolan M."/>
            <person name="Tritt A."/>
            <person name="Barry K.W."/>
            <person name="Grigoriev I.V."/>
            <person name="Nagy L.G."/>
            <person name="Hibbett D."/>
            <person name="Henrissat B."/>
            <person name="Matheny P.B."/>
            <person name="Labbe J."/>
            <person name="Martin F.M."/>
        </authorList>
    </citation>
    <scope>NUCLEOTIDE SEQUENCE</scope>
    <source>
        <strain evidence="1">FP105234-sp</strain>
    </source>
</reference>
<accession>A0ACB8RL55</accession>
<protein>
    <submittedName>
        <fullName evidence="1">PIN domain-like protein</fullName>
    </submittedName>
</protein>
<gene>
    <name evidence="1" type="ORF">FA95DRAFT_1497408</name>
</gene>
<organism evidence="1 2">
    <name type="scientific">Auriscalpium vulgare</name>
    <dbReference type="NCBI Taxonomy" id="40419"/>
    <lineage>
        <taxon>Eukaryota</taxon>
        <taxon>Fungi</taxon>
        <taxon>Dikarya</taxon>
        <taxon>Basidiomycota</taxon>
        <taxon>Agaricomycotina</taxon>
        <taxon>Agaricomycetes</taxon>
        <taxon>Russulales</taxon>
        <taxon>Auriscalpiaceae</taxon>
        <taxon>Auriscalpium</taxon>
    </lineage>
</organism>
<reference evidence="1" key="1">
    <citation type="submission" date="2021-02" db="EMBL/GenBank/DDBJ databases">
        <authorList>
            <consortium name="DOE Joint Genome Institute"/>
            <person name="Ahrendt S."/>
            <person name="Looney B.P."/>
            <person name="Miyauchi S."/>
            <person name="Morin E."/>
            <person name="Drula E."/>
            <person name="Courty P.E."/>
            <person name="Chicoki N."/>
            <person name="Fauchery L."/>
            <person name="Kohler A."/>
            <person name="Kuo A."/>
            <person name="Labutti K."/>
            <person name="Pangilinan J."/>
            <person name="Lipzen A."/>
            <person name="Riley R."/>
            <person name="Andreopoulos W."/>
            <person name="He G."/>
            <person name="Johnson J."/>
            <person name="Barry K.W."/>
            <person name="Grigoriev I.V."/>
            <person name="Nagy L."/>
            <person name="Hibbett D."/>
            <person name="Henrissat B."/>
            <person name="Matheny P.B."/>
            <person name="Labbe J."/>
            <person name="Martin F."/>
        </authorList>
    </citation>
    <scope>NUCLEOTIDE SEQUENCE</scope>
    <source>
        <strain evidence="1">FP105234-sp</strain>
    </source>
</reference>
<comment type="caution">
    <text evidence="1">The sequence shown here is derived from an EMBL/GenBank/DDBJ whole genome shotgun (WGS) entry which is preliminary data.</text>
</comment>
<evidence type="ECO:0000313" key="2">
    <source>
        <dbReference type="Proteomes" id="UP000814033"/>
    </source>
</evidence>
<name>A0ACB8RL55_9AGAM</name>